<feature type="compositionally biased region" description="Gly residues" evidence="2">
    <location>
        <begin position="189"/>
        <end position="199"/>
    </location>
</feature>
<dbReference type="PANTHER" id="PTHR28594">
    <property type="entry name" value="ATR-INTERACTING PROTEIN"/>
    <property type="match status" value="1"/>
</dbReference>
<feature type="compositionally biased region" description="Low complexity" evidence="2">
    <location>
        <begin position="66"/>
        <end position="76"/>
    </location>
</feature>
<evidence type="ECO:0000256" key="1">
    <source>
        <dbReference type="SAM" id="Coils"/>
    </source>
</evidence>
<feature type="compositionally biased region" description="Basic and acidic residues" evidence="2">
    <location>
        <begin position="299"/>
        <end position="330"/>
    </location>
</feature>
<feature type="compositionally biased region" description="Basic residues" evidence="2">
    <location>
        <begin position="433"/>
        <end position="443"/>
    </location>
</feature>
<dbReference type="InParanoid" id="A0A1Y2F2K1"/>
<feature type="region of interest" description="Disordered" evidence="2">
    <location>
        <begin position="178"/>
        <end position="227"/>
    </location>
</feature>
<feature type="region of interest" description="Disordered" evidence="2">
    <location>
        <begin position="299"/>
        <end position="443"/>
    </location>
</feature>
<evidence type="ECO:0000256" key="2">
    <source>
        <dbReference type="SAM" id="MobiDB-lite"/>
    </source>
</evidence>
<comment type="caution">
    <text evidence="3">The sequence shown here is derived from an EMBL/GenBank/DDBJ whole genome shotgun (WGS) entry which is preliminary data.</text>
</comment>
<feature type="compositionally biased region" description="Low complexity" evidence="2">
    <location>
        <begin position="335"/>
        <end position="353"/>
    </location>
</feature>
<feature type="region of interest" description="Disordered" evidence="2">
    <location>
        <begin position="703"/>
        <end position="739"/>
    </location>
</feature>
<dbReference type="GO" id="GO:0000077">
    <property type="term" value="P:DNA damage checkpoint signaling"/>
    <property type="evidence" value="ECO:0007669"/>
    <property type="project" value="InterPro"/>
</dbReference>
<keyword evidence="4" id="KW-1185">Reference proteome</keyword>
<reference evidence="3 4" key="1">
    <citation type="submission" date="2016-07" db="EMBL/GenBank/DDBJ databases">
        <title>Pervasive Adenine N6-methylation of Active Genes in Fungi.</title>
        <authorList>
            <consortium name="DOE Joint Genome Institute"/>
            <person name="Mondo S.J."/>
            <person name="Dannebaum R.O."/>
            <person name="Kuo R.C."/>
            <person name="Labutti K."/>
            <person name="Haridas S."/>
            <person name="Kuo A."/>
            <person name="Salamov A."/>
            <person name="Ahrendt S.R."/>
            <person name="Lipzen A."/>
            <person name="Sullivan W."/>
            <person name="Andreopoulos W.B."/>
            <person name="Clum A."/>
            <person name="Lindquist E."/>
            <person name="Daum C."/>
            <person name="Ramamoorthy G.K."/>
            <person name="Gryganskyi A."/>
            <person name="Culley D."/>
            <person name="Magnuson J.K."/>
            <person name="James T.Y."/>
            <person name="O'Malley M.A."/>
            <person name="Stajich J.E."/>
            <person name="Spatafora J.W."/>
            <person name="Visel A."/>
            <person name="Grigoriev I.V."/>
        </authorList>
    </citation>
    <scope>NUCLEOTIDE SEQUENCE [LARGE SCALE GENOMIC DNA]</scope>
    <source>
        <strain evidence="3 4">62-1032</strain>
    </source>
</reference>
<feature type="region of interest" description="Disordered" evidence="2">
    <location>
        <begin position="1051"/>
        <end position="1099"/>
    </location>
</feature>
<feature type="compositionally biased region" description="Low complexity" evidence="2">
    <location>
        <begin position="512"/>
        <end position="543"/>
    </location>
</feature>
<dbReference type="PANTHER" id="PTHR28594:SF1">
    <property type="entry name" value="ATR-INTERACTING PROTEIN"/>
    <property type="match status" value="1"/>
</dbReference>
<dbReference type="AlphaFoldDB" id="A0A1Y2F2K1"/>
<name>A0A1Y2F2K1_9BASI</name>
<keyword evidence="1" id="KW-0175">Coiled coil</keyword>
<feature type="compositionally biased region" description="Polar residues" evidence="2">
    <location>
        <begin position="88"/>
        <end position="99"/>
    </location>
</feature>
<sequence>MADTSIDFDSLLDDDDTFDAFELEQLDSLPPSTSFASASQRPPPAAAPPVARPPAQRPIPQPAPPSARRAGNAPLILRPPLPPSRLSASQTPSFSQAHAQSHAPLPPSRLAQPPAKRPRIVGAASGSAKQWTSPNPFHHRPPAQPLGRNPSLAVAPPPVVQQDEEEMPEITLVGEGGYEARAGPRGVEQGAGVGAGAGRDMGKLRAWGAGGSGSGSAARGAVGGAGDEELRRELEALRAEKAKLQATLLTAEQRAKVAETSLTSKQGEISIVRQRLKKSEDDHQLAILEEARVKAAMQEKLEKQEKEHRRAMESLKVEDAFRRQEVETSARRPNASSQWSSSARRRAGSQGPPGLMGPPPVPFGGGGSPSIGRGGRGGPAPAPTPKSFGGFKNAFEESPSSFFGPGGGGDSFSSSALPRRVDPPPGPLFGVGGKRKSPSKKGKNVMLVEEAVEEEMGGEEGMEVEMETERWDAGEEQEEEDLMGGNEGRDWRSEIISSIFTHTTYIHHDTESSTSFPPSHSSRTLGSTSSSRLLTHSTFSSTRYTHPHSHANSSTGRLALPESPSSTPSGPIPTFHALTNLRFPPHTPANITANYEELCRELFGILGRSSTSLGVGGGAGEEEAALQQHFLNPLAHTLESLATQLERAGIIGPLIQLLALIAQLILLFPGFTAYFLNASHTPTLNTPSKFLPLLSRLLRRFGRPPSPSSSRSSELASTPGGASLPSFLGKGKAKERSRRVRGVVMRPQQIMGGVKGKGAEGGYGEERVELEGLKRERLVGRVLECLEGLAWRGGVGVEEQFVLFLEAKDAVATLLDPNQPPAILISTIRFLSLLACRPSLFRHIVAVKFYDASDVRGSKVPIFDRVGSWLVRNGSKGPLHQIFALDACLISFITILSTKHTDAILFISSSSSLIPELLEKVFKDVRTVWEHDGKEVSRGTREGLKSIVSRLSSTVHLFYYLTCSPSSTLKINEFFTQSPFLGLHDRFTVAFGMLSFASLPDWAEEEEDQRMEGEGRKLVELGYLAQEIMEDVSPQEAEEMERCFATAAEDGMDAEGGGLAGADEAEELGGGAGGAGEAMVLDDDDEGDDEMLLRDLSQG</sequence>
<evidence type="ECO:0000313" key="4">
    <source>
        <dbReference type="Proteomes" id="UP000193467"/>
    </source>
</evidence>
<accession>A0A1Y2F2K1</accession>
<feature type="compositionally biased region" description="Acidic residues" evidence="2">
    <location>
        <begin position="1080"/>
        <end position="1090"/>
    </location>
</feature>
<dbReference type="InterPro" id="IPR033349">
    <property type="entry name" value="ATRIP"/>
</dbReference>
<dbReference type="GO" id="GO:0006281">
    <property type="term" value="P:DNA repair"/>
    <property type="evidence" value="ECO:0007669"/>
    <property type="project" value="TreeGrafter"/>
</dbReference>
<gene>
    <name evidence="3" type="ORF">BCR35DRAFT_325508</name>
</gene>
<feature type="compositionally biased region" description="Low complexity" evidence="2">
    <location>
        <begin position="561"/>
        <end position="572"/>
    </location>
</feature>
<protein>
    <submittedName>
        <fullName evidence="3">Uncharacterized protein</fullName>
    </submittedName>
</protein>
<feature type="region of interest" description="Disordered" evidence="2">
    <location>
        <begin position="509"/>
        <end position="572"/>
    </location>
</feature>
<feature type="compositionally biased region" description="Gly residues" evidence="2">
    <location>
        <begin position="363"/>
        <end position="378"/>
    </location>
</feature>
<organism evidence="3 4">
    <name type="scientific">Leucosporidium creatinivorum</name>
    <dbReference type="NCBI Taxonomy" id="106004"/>
    <lineage>
        <taxon>Eukaryota</taxon>
        <taxon>Fungi</taxon>
        <taxon>Dikarya</taxon>
        <taxon>Basidiomycota</taxon>
        <taxon>Pucciniomycotina</taxon>
        <taxon>Microbotryomycetes</taxon>
        <taxon>Leucosporidiales</taxon>
        <taxon>Leucosporidium</taxon>
    </lineage>
</organism>
<evidence type="ECO:0000313" key="3">
    <source>
        <dbReference type="EMBL" id="ORY77576.1"/>
    </source>
</evidence>
<dbReference type="EMBL" id="MCGR01000031">
    <property type="protein sequence ID" value="ORY77576.1"/>
    <property type="molecule type" value="Genomic_DNA"/>
</dbReference>
<feature type="compositionally biased region" description="Pro residues" evidence="2">
    <location>
        <begin position="41"/>
        <end position="65"/>
    </location>
</feature>
<proteinExistence type="predicted"/>
<feature type="region of interest" description="Disordered" evidence="2">
    <location>
        <begin position="29"/>
        <end position="166"/>
    </location>
</feature>
<feature type="coiled-coil region" evidence="1">
    <location>
        <begin position="227"/>
        <end position="254"/>
    </location>
</feature>
<dbReference type="OrthoDB" id="2535925at2759"/>
<dbReference type="Proteomes" id="UP000193467">
    <property type="component" value="Unassembled WGS sequence"/>
</dbReference>